<feature type="signal peptide" evidence="1">
    <location>
        <begin position="1"/>
        <end position="39"/>
    </location>
</feature>
<reference evidence="2" key="1">
    <citation type="journal article" date="2014" name="Int. J. Syst. Evol. Microbiol.">
        <title>Complete genome sequence of Corynebacterium casei LMG S-19264T (=DSM 44701T), isolated from a smear-ripened cheese.</title>
        <authorList>
            <consortium name="US DOE Joint Genome Institute (JGI-PGF)"/>
            <person name="Walter F."/>
            <person name="Albersmeier A."/>
            <person name="Kalinowski J."/>
            <person name="Ruckert C."/>
        </authorList>
    </citation>
    <scope>NUCLEOTIDE SEQUENCE</scope>
    <source>
        <strain evidence="2">JCM 4059</strain>
    </source>
</reference>
<accession>A0A919B607</accession>
<feature type="chain" id="PRO_5036803800" evidence="1">
    <location>
        <begin position="40"/>
        <end position="289"/>
    </location>
</feature>
<dbReference type="Proteomes" id="UP000638313">
    <property type="component" value="Unassembled WGS sequence"/>
</dbReference>
<keyword evidence="1" id="KW-0732">Signal</keyword>
<dbReference type="AlphaFoldDB" id="A0A919B607"/>
<gene>
    <name evidence="2" type="ORF">GCM10010218_42440</name>
</gene>
<protein>
    <submittedName>
        <fullName evidence="2">Uncharacterized protein</fullName>
    </submittedName>
</protein>
<proteinExistence type="predicted"/>
<reference evidence="2" key="2">
    <citation type="submission" date="2020-09" db="EMBL/GenBank/DDBJ databases">
        <authorList>
            <person name="Sun Q."/>
            <person name="Ohkuma M."/>
        </authorList>
    </citation>
    <scope>NUCLEOTIDE SEQUENCE</scope>
    <source>
        <strain evidence="2">JCM 4059</strain>
    </source>
</reference>
<keyword evidence="3" id="KW-1185">Reference proteome</keyword>
<evidence type="ECO:0000313" key="2">
    <source>
        <dbReference type="EMBL" id="GHF56616.1"/>
    </source>
</evidence>
<name>A0A919B607_9ACTN</name>
<comment type="caution">
    <text evidence="2">The sequence shown here is derived from an EMBL/GenBank/DDBJ whole genome shotgun (WGS) entry which is preliminary data.</text>
</comment>
<sequence>MAQPMTPRPLSRRTALKRAAGVALAAGTTLGLGAPTAMAAPSLQDVRAFQGTWSGAYDGRRATLRIVVQQQPPSSYYTLFLTFTEVDRGETYSGTVQYVPQDAHEVRGITLTGPSTLSWPSLLLHTWNTDVLSGTSSWGGSGWPFSFYRSSSAPPYAAGRGFRGWTDWLGQPYDKAEYAGNIDGRNAHLKVFRYLANGRPQVQFTLEDLDRSVSWAATFWDVDFNQWSTDQQRNPLAGVRMAPYPQSAEPKAIDYLYWHSWNAMYVTGADIWNGNRYGMSFIRQTPLLP</sequence>
<evidence type="ECO:0000256" key="1">
    <source>
        <dbReference type="SAM" id="SignalP"/>
    </source>
</evidence>
<dbReference type="RefSeq" id="WP_190131248.1">
    <property type="nucleotide sequence ID" value="NZ_BNBD01000009.1"/>
</dbReference>
<dbReference type="InterPro" id="IPR006311">
    <property type="entry name" value="TAT_signal"/>
</dbReference>
<dbReference type="EMBL" id="BNBD01000009">
    <property type="protein sequence ID" value="GHF56616.1"/>
    <property type="molecule type" value="Genomic_DNA"/>
</dbReference>
<evidence type="ECO:0000313" key="3">
    <source>
        <dbReference type="Proteomes" id="UP000638313"/>
    </source>
</evidence>
<organism evidence="2 3">
    <name type="scientific">Streptomyces mashuensis</name>
    <dbReference type="NCBI Taxonomy" id="33904"/>
    <lineage>
        <taxon>Bacteria</taxon>
        <taxon>Bacillati</taxon>
        <taxon>Actinomycetota</taxon>
        <taxon>Actinomycetes</taxon>
        <taxon>Kitasatosporales</taxon>
        <taxon>Streptomycetaceae</taxon>
        <taxon>Streptomyces</taxon>
    </lineage>
</organism>
<dbReference type="PROSITE" id="PS51318">
    <property type="entry name" value="TAT"/>
    <property type="match status" value="1"/>
</dbReference>